<evidence type="ECO:0000256" key="4">
    <source>
        <dbReference type="ARBA" id="ARBA00022679"/>
    </source>
</evidence>
<dbReference type="Gene3D" id="3.40.50.300">
    <property type="entry name" value="P-loop containing nucleotide triphosphate hydrolases"/>
    <property type="match status" value="1"/>
</dbReference>
<keyword evidence="5" id="KW-0547">Nucleotide-binding</keyword>
<name>A0ABW8UP03_9RHOB</name>
<evidence type="ECO:0000256" key="2">
    <source>
        <dbReference type="ARBA" id="ARBA00005069"/>
    </source>
</evidence>
<comment type="catalytic activity">
    <reaction evidence="1">
        <text>alpha-D-ribose 1,5-bisphosphate + ATP = 5-phospho-alpha-D-ribose 1-diphosphate + ADP</text>
        <dbReference type="Rhea" id="RHEA:20109"/>
        <dbReference type="ChEBI" id="CHEBI:30616"/>
        <dbReference type="ChEBI" id="CHEBI:58017"/>
        <dbReference type="ChEBI" id="CHEBI:68688"/>
        <dbReference type="ChEBI" id="CHEBI:456216"/>
        <dbReference type="EC" id="2.7.4.23"/>
    </reaction>
</comment>
<evidence type="ECO:0000256" key="3">
    <source>
        <dbReference type="ARBA" id="ARBA00012892"/>
    </source>
</evidence>
<keyword evidence="6" id="KW-0067">ATP-binding</keyword>
<keyword evidence="4" id="KW-0808">Transferase</keyword>
<reference evidence="7 8" key="1">
    <citation type="submission" date="2024-08" db="EMBL/GenBank/DDBJ databases">
        <title>Tateyamaria sp. nov., isolated from marine algae.</title>
        <authorList>
            <person name="Choi B.J."/>
            <person name="Kim J.M."/>
            <person name="Lee J.K."/>
            <person name="Choi D.G."/>
            <person name="Bayburt H."/>
            <person name="Baek J.H."/>
            <person name="Han D.M."/>
            <person name="Jeon C.O."/>
        </authorList>
    </citation>
    <scope>NUCLEOTIDE SEQUENCE [LARGE SCALE GENOMIC DNA]</scope>
    <source>
        <strain evidence="7 8">KMU-156</strain>
    </source>
</reference>
<dbReference type="RefSeq" id="WP_407590591.1">
    <property type="nucleotide sequence ID" value="NZ_JBHDIY010000002.1"/>
</dbReference>
<evidence type="ECO:0000313" key="7">
    <source>
        <dbReference type="EMBL" id="MFL4468848.1"/>
    </source>
</evidence>
<dbReference type="EC" id="2.7.4.23" evidence="3"/>
<dbReference type="Proteomes" id="UP001627408">
    <property type="component" value="Unassembled WGS sequence"/>
</dbReference>
<protein>
    <recommendedName>
        <fullName evidence="3">ribose 1,5-bisphosphate phosphokinase</fullName>
        <ecNumber evidence="3">2.7.4.23</ecNumber>
    </recommendedName>
</protein>
<evidence type="ECO:0000313" key="8">
    <source>
        <dbReference type="Proteomes" id="UP001627408"/>
    </source>
</evidence>
<proteinExistence type="predicted"/>
<evidence type="ECO:0000256" key="5">
    <source>
        <dbReference type="ARBA" id="ARBA00022741"/>
    </source>
</evidence>
<dbReference type="InterPro" id="IPR027417">
    <property type="entry name" value="P-loop_NTPase"/>
</dbReference>
<dbReference type="NCBIfam" id="TIGR02322">
    <property type="entry name" value="phosphon_PhnN"/>
    <property type="match status" value="1"/>
</dbReference>
<evidence type="ECO:0000256" key="6">
    <source>
        <dbReference type="ARBA" id="ARBA00022840"/>
    </source>
</evidence>
<dbReference type="InterPro" id="IPR012699">
    <property type="entry name" value="PhnN"/>
</dbReference>
<gene>
    <name evidence="7" type="primary">phnN</name>
    <name evidence="7" type="ORF">ACERZ8_02795</name>
</gene>
<accession>A0ABW8UP03</accession>
<organism evidence="7 8">
    <name type="scientific">Tateyamaria armeniaca</name>
    <dbReference type="NCBI Taxonomy" id="2518930"/>
    <lineage>
        <taxon>Bacteria</taxon>
        <taxon>Pseudomonadati</taxon>
        <taxon>Pseudomonadota</taxon>
        <taxon>Alphaproteobacteria</taxon>
        <taxon>Rhodobacterales</taxon>
        <taxon>Roseobacteraceae</taxon>
        <taxon>Tateyamaria</taxon>
    </lineage>
</organism>
<comment type="caution">
    <text evidence="7">The sequence shown here is derived from an EMBL/GenBank/DDBJ whole genome shotgun (WGS) entry which is preliminary data.</text>
</comment>
<keyword evidence="8" id="KW-1185">Reference proteome</keyword>
<dbReference type="EMBL" id="JBHDIY010000002">
    <property type="protein sequence ID" value="MFL4468848.1"/>
    <property type="molecule type" value="Genomic_DNA"/>
</dbReference>
<dbReference type="SUPFAM" id="SSF52540">
    <property type="entry name" value="P-loop containing nucleoside triphosphate hydrolases"/>
    <property type="match status" value="1"/>
</dbReference>
<evidence type="ECO:0000256" key="1">
    <source>
        <dbReference type="ARBA" id="ARBA00000373"/>
    </source>
</evidence>
<comment type="pathway">
    <text evidence="2">Metabolic intermediate biosynthesis; 5-phospho-alpha-D-ribose 1-diphosphate biosynthesis; 5-phospho-alpha-D-ribose 1-diphosphate from D-ribose 5-phosphate (route II): step 3/3.</text>
</comment>
<sequence length="161" mass="16821">MQSMAGADPRLGLVRRVITRPSTAGGEAFDGVDMARFAAMRDAGDFALWWAAHGLHYGIPAGVDADLAAGHDMLANLSRGVLDAAQVRFPSLVIIALTAKPDVLASRLAGRGREDAADIARRLERAGSGIPDSINAVVIDNSGALDTTVDTALSALYPERV</sequence>